<dbReference type="InterPro" id="IPR041645">
    <property type="entry name" value="ADAMTS_CR_2"/>
</dbReference>
<feature type="binding site" evidence="15">
    <location>
        <position position="315"/>
    </location>
    <ligand>
        <name>Ca(2+)</name>
        <dbReference type="ChEBI" id="CHEBI:29108"/>
        <label>1</label>
    </ligand>
</feature>
<dbReference type="GO" id="GO:0005604">
    <property type="term" value="C:basement membrane"/>
    <property type="evidence" value="ECO:0007669"/>
    <property type="project" value="UniProtKB-SubCell"/>
</dbReference>
<keyword evidence="18" id="KW-0175">Coiled coil</keyword>
<feature type="disulfide bond" evidence="16">
    <location>
        <begin position="359"/>
        <end position="389"/>
    </location>
</feature>
<evidence type="ECO:0000259" key="20">
    <source>
        <dbReference type="PROSITE" id="PS50215"/>
    </source>
</evidence>
<evidence type="ECO:0000256" key="11">
    <source>
        <dbReference type="ARBA" id="ARBA00023049"/>
    </source>
</evidence>
<dbReference type="Pfam" id="PF19030">
    <property type="entry name" value="TSP1_ADAMTS"/>
    <property type="match status" value="1"/>
</dbReference>
<dbReference type="Gene3D" id="2.20.100.10">
    <property type="entry name" value="Thrombospondin type-1 (TSP1) repeat"/>
    <property type="match status" value="2"/>
</dbReference>
<dbReference type="InterPro" id="IPR000884">
    <property type="entry name" value="TSP1_rpt"/>
</dbReference>
<dbReference type="HOGENOM" id="CLU_000660_1_1_1"/>
<accession>E0VRN6</accession>
<feature type="disulfide bond" evidence="16">
    <location>
        <begin position="417"/>
        <end position="454"/>
    </location>
</feature>
<evidence type="ECO:0000256" key="13">
    <source>
        <dbReference type="ARBA" id="ARBA00023180"/>
    </source>
</evidence>
<dbReference type="KEGG" id="phu:Phum_PHUM400380"/>
<dbReference type="PANTHER" id="PTHR13723">
    <property type="entry name" value="ADAMTS A DISINTEGRIN AND METALLOPROTEASE WITH THROMBOSPONDIN MOTIFS PROTEASE"/>
    <property type="match status" value="1"/>
</dbReference>
<feature type="binding site" description="in inhibited form" evidence="15">
    <location>
        <position position="61"/>
    </location>
    <ligand>
        <name>Zn(2+)</name>
        <dbReference type="ChEBI" id="CHEBI:29105"/>
        <note>catalytic</note>
    </ligand>
</feature>
<dbReference type="InterPro" id="IPR010294">
    <property type="entry name" value="ADAMTS_spacer1"/>
</dbReference>
<evidence type="ECO:0000313" key="21">
    <source>
        <dbReference type="EMBL" id="EEB16042.1"/>
    </source>
</evidence>
<feature type="disulfide bond" evidence="16">
    <location>
        <begin position="383"/>
        <end position="394"/>
    </location>
</feature>
<feature type="disulfide bond" evidence="16">
    <location>
        <begin position="432"/>
        <end position="444"/>
    </location>
</feature>
<feature type="compositionally biased region" description="Low complexity" evidence="19">
    <location>
        <begin position="986"/>
        <end position="1007"/>
    </location>
</feature>
<feature type="binding site" evidence="15 17">
    <location>
        <position position="262"/>
    </location>
    <ligand>
        <name>Zn(2+)</name>
        <dbReference type="ChEBI" id="CHEBI:29105"/>
        <note>catalytic</note>
    </ligand>
</feature>
<dbReference type="CDD" id="cd04273">
    <property type="entry name" value="ZnMc_ADAMTS_like"/>
    <property type="match status" value="1"/>
</dbReference>
<dbReference type="Gene3D" id="3.40.1620.60">
    <property type="match status" value="1"/>
</dbReference>
<dbReference type="Gene3D" id="3.40.390.10">
    <property type="entry name" value="Collagenase (Catalytic Domain)"/>
    <property type="match status" value="1"/>
</dbReference>
<keyword evidence="3" id="KW-0272">Extracellular matrix</keyword>
<sequence>MLRYYAGVIVSEKHGEYWVEPVKENHSAEGKKPHIIFKRATVVPENKKKKKKKKKKHEKNCGTREPRRLKEMKLEWQEQPGKMKVKGRGRSRKNRWRRSVSKERYVEALIVADTSMIKFHQDTYVETYLLTIMNMVSALYQDPSIGNQVNIAVVNVILLDEDAHLDGLNITVNADKTLESFCKWQEQQNFEGDDHPNHHDVAILITREDICARSNTPCGTLGVAHVGGMCEKERSCNVNEDNGITVAHTITHELGHNFGMYHDTEKIGCSRRNGTTQHVMTPSFEADTVEIAWSACSRRDITNFLDKGLGKCLDDKPTPDENFEYPELPPGAIYDASFQCQLQFGSKGMEVCTPLPEICSRLWCVVDGVCTTMLKPAASGTVCGKNMWCINQQCVPISDKPDPIDGGWGEWGEWSECSRSCGAGVAIKERNCDFPTPAYGGKFCIGERKKYKICNTENCPDNTPSFRAVQCSNYDDKPFHGKKYKWIPYFDKAEPCELYCSDEKDTIIVPKGGAAKDGTPCRVGTRDMCIGGICKKVGCDWMVDSDAKEDKCGICLGNGEQCDTISGIYNTSSGSGYTEVVIIPSGARNVYVEELKSSKNYLGIGSATSEKFYLNGKLEITLSGEYEIAGSIGLYEREKDTERIHIPGPLKEDIVIYIIYRGKFKNMGITYNYTISKPTAATEREYEWYFSEWSSCSVSCGSGHQMSFPVCKERTFGIVDDGKCEKDKKPDKKMRVCNTQHCPTRWWTGPWQLCPATCGEYPKILRKRTVLCIEQIDQEPLVYTQPPNLRHHGGIEYLESETRNKKSLKQYLEEEEEEQQQFKKDDKTFMKEFLEEEIMALPDVQCKGQEKPYEQEPCPNLPPCGSPEKNSLKSDGGPASSVRFENGFTESEINCTELSSDNASRNATNCEWLKTLEKKGKKIRHELRKSNETLKIIYGNVNNNNNNNRDVSRKTFNNRRNKKIKKKKKDKTKKNFRGTGDVEELSSSSSSSSISNFKIRNNKSNSNDYDESIDNKSTAKTIPITNYLYYKSQRKNRRQTFTQP</sequence>
<dbReference type="PRINTS" id="PR01857">
    <property type="entry name" value="ADAMTSFAMILY"/>
</dbReference>
<dbReference type="VEuPathDB" id="VectorBase:PHUM400380"/>
<evidence type="ECO:0000256" key="12">
    <source>
        <dbReference type="ARBA" id="ARBA00023157"/>
    </source>
</evidence>
<keyword evidence="8 21" id="KW-0378">Hydrolase</keyword>
<feature type="disulfide bond" evidence="16">
    <location>
        <begin position="230"/>
        <end position="312"/>
    </location>
</feature>
<comment type="cofactor">
    <cofactor evidence="15">
        <name>Zn(2+)</name>
        <dbReference type="ChEBI" id="CHEBI:29105"/>
    </cofactor>
    <text evidence="15">Binds 1 zinc ion per subunit.</text>
</comment>
<dbReference type="OrthoDB" id="412680at2759"/>
<feature type="disulfide bond" evidence="16">
    <location>
        <begin position="182"/>
        <end position="236"/>
    </location>
</feature>
<dbReference type="EC" id="3.4.24.82" evidence="21"/>
<dbReference type="InterPro" id="IPR036383">
    <property type="entry name" value="TSP1_rpt_sf"/>
</dbReference>
<feature type="disulfide bond" evidence="16">
    <location>
        <begin position="340"/>
        <end position="364"/>
    </location>
</feature>
<evidence type="ECO:0000256" key="5">
    <source>
        <dbReference type="ARBA" id="ARBA00022723"/>
    </source>
</evidence>
<dbReference type="Pfam" id="PF19236">
    <property type="entry name" value="ADAMTS_CR_3"/>
    <property type="match status" value="1"/>
</dbReference>
<dbReference type="CTD" id="8237957"/>
<dbReference type="eggNOG" id="KOG3538">
    <property type="taxonomic scope" value="Eukaryota"/>
</dbReference>
<dbReference type="FunFam" id="3.40.390.10:FF:000001">
    <property type="entry name" value="A disintegrin and metalloproteinase with thrombospondin motifs 1"/>
    <property type="match status" value="1"/>
</dbReference>
<dbReference type="Pfam" id="PF01421">
    <property type="entry name" value="Reprolysin"/>
    <property type="match status" value="1"/>
</dbReference>
<feature type="region of interest" description="Disordered" evidence="19">
    <location>
        <begin position="850"/>
        <end position="878"/>
    </location>
</feature>
<keyword evidence="5 15" id="KW-0479">Metal-binding</keyword>
<dbReference type="SUPFAM" id="SSF55486">
    <property type="entry name" value="Metalloproteases ('zincins'), catalytic domain"/>
    <property type="match status" value="1"/>
</dbReference>
<feature type="binding site" evidence="15">
    <location>
        <position position="107"/>
    </location>
    <ligand>
        <name>Ca(2+)</name>
        <dbReference type="ChEBI" id="CHEBI:29108"/>
        <label>2</label>
    </ligand>
</feature>
<feature type="coiled-coil region" evidence="18">
    <location>
        <begin position="798"/>
        <end position="825"/>
    </location>
</feature>
<dbReference type="Pfam" id="PF05986">
    <property type="entry name" value="ADAMTS_spacer1"/>
    <property type="match status" value="1"/>
</dbReference>
<evidence type="ECO:0000256" key="7">
    <source>
        <dbReference type="ARBA" id="ARBA00022737"/>
    </source>
</evidence>
<dbReference type="Gene3D" id="2.60.120.830">
    <property type="match status" value="1"/>
</dbReference>
<evidence type="ECO:0000256" key="19">
    <source>
        <dbReference type="SAM" id="MobiDB-lite"/>
    </source>
</evidence>
<reference evidence="21" key="2">
    <citation type="submission" date="2007-04" db="EMBL/GenBank/DDBJ databases">
        <title>The genome of the human body louse.</title>
        <authorList>
            <consortium name="The Human Body Louse Genome Consortium"/>
            <person name="Kirkness E."/>
            <person name="Walenz B."/>
            <person name="Hass B."/>
            <person name="Bruggner R."/>
            <person name="Strausberg R."/>
        </authorList>
    </citation>
    <scope>NUCLEOTIDE SEQUENCE</scope>
    <source>
        <strain evidence="21">USDA</strain>
    </source>
</reference>
<keyword evidence="15" id="KW-0106">Calcium</keyword>
<dbReference type="GO" id="GO:0006508">
    <property type="term" value="P:proteolysis"/>
    <property type="evidence" value="ECO:0007669"/>
    <property type="project" value="UniProtKB-KW"/>
</dbReference>
<feature type="disulfide bond" evidence="16">
    <location>
        <begin position="421"/>
        <end position="459"/>
    </location>
</feature>
<feature type="domain" description="Peptidase M12B" evidence="20">
    <location>
        <begin position="104"/>
        <end position="317"/>
    </location>
</feature>
<keyword evidence="4" id="KW-0645">Protease</keyword>
<evidence type="ECO:0000256" key="14">
    <source>
        <dbReference type="PIRSR" id="PIRSR613273-1"/>
    </source>
</evidence>
<keyword evidence="10" id="KW-0084">Basement membrane</keyword>
<evidence type="ECO:0000256" key="10">
    <source>
        <dbReference type="ARBA" id="ARBA00022869"/>
    </source>
</evidence>
<dbReference type="FunFam" id="2.20.100.10:FF:000005">
    <property type="entry name" value="ADAM metallopeptidase with thrombospondin type 1 motif 9"/>
    <property type="match status" value="1"/>
</dbReference>
<reference evidence="22" key="3">
    <citation type="submission" date="2021-02" db="UniProtKB">
        <authorList>
            <consortium name="EnsemblMetazoa"/>
        </authorList>
    </citation>
    <scope>IDENTIFICATION</scope>
    <source>
        <strain evidence="22">USDA</strain>
    </source>
</reference>
<dbReference type="Pfam" id="PF17771">
    <property type="entry name" value="ADAMTS_CR_2"/>
    <property type="match status" value="1"/>
</dbReference>
<keyword evidence="7" id="KW-0677">Repeat</keyword>
<feature type="region of interest" description="Disordered" evidence="19">
    <location>
        <begin position="963"/>
        <end position="1014"/>
    </location>
</feature>
<gene>
    <name evidence="22" type="primary">8237957</name>
    <name evidence="21" type="ORF">Phum_PHUM400380</name>
</gene>
<feature type="binding site" evidence="15">
    <location>
        <position position="193"/>
    </location>
    <ligand>
        <name>Ca(2+)</name>
        <dbReference type="ChEBI" id="CHEBI:29108"/>
        <label>1</label>
    </ligand>
</feature>
<dbReference type="RefSeq" id="XP_002428780.1">
    <property type="nucleotide sequence ID" value="XM_002428735.1"/>
</dbReference>
<dbReference type="EMBL" id="DS235478">
    <property type="protein sequence ID" value="EEB16042.1"/>
    <property type="molecule type" value="Genomic_DNA"/>
</dbReference>
<dbReference type="PROSITE" id="PS50092">
    <property type="entry name" value="TSP1"/>
    <property type="match status" value="2"/>
</dbReference>
<dbReference type="InterPro" id="IPR050439">
    <property type="entry name" value="ADAMTS_ADAMTS-like"/>
</dbReference>
<evidence type="ECO:0000256" key="3">
    <source>
        <dbReference type="ARBA" id="ARBA00022530"/>
    </source>
</evidence>
<dbReference type="GO" id="GO:0046872">
    <property type="term" value="F:metal ion binding"/>
    <property type="evidence" value="ECO:0007669"/>
    <property type="project" value="UniProtKB-KW"/>
</dbReference>
<keyword evidence="12 16" id="KW-1015">Disulfide bond</keyword>
<dbReference type="SMART" id="SM00209">
    <property type="entry name" value="TSP1"/>
    <property type="match status" value="3"/>
</dbReference>
<evidence type="ECO:0000256" key="1">
    <source>
        <dbReference type="ARBA" id="ARBA00004302"/>
    </source>
</evidence>
<feature type="disulfide bond" evidence="16">
    <location>
        <begin position="352"/>
        <end position="370"/>
    </location>
</feature>
<dbReference type="PANTHER" id="PTHR13723:SF200">
    <property type="entry name" value="ADAM METALLOPEPTIDASE WITH THROMBOSPONDIN TYPE 1 MOTIF B, ISOFORM B"/>
    <property type="match status" value="1"/>
</dbReference>
<feature type="compositionally biased region" description="Basic residues" evidence="19">
    <location>
        <begin position="963"/>
        <end position="976"/>
    </location>
</feature>
<evidence type="ECO:0000256" key="4">
    <source>
        <dbReference type="ARBA" id="ARBA00022670"/>
    </source>
</evidence>
<dbReference type="InParanoid" id="E0VRN6"/>
<dbReference type="FunCoup" id="E0VRN6">
    <property type="interactions" value="14"/>
</dbReference>
<dbReference type="InterPro" id="IPR013273">
    <property type="entry name" value="ADAMTS/ADAMTS-like"/>
</dbReference>
<feature type="binding site" evidence="15">
    <location>
        <position position="200"/>
    </location>
    <ligand>
        <name>Ca(2+)</name>
        <dbReference type="ChEBI" id="CHEBI:29108"/>
        <label>1</label>
    </ligand>
</feature>
<feature type="disulfide bond" evidence="16">
    <location>
        <begin position="269"/>
        <end position="296"/>
    </location>
</feature>
<dbReference type="SUPFAM" id="SSF82895">
    <property type="entry name" value="TSP-1 type 1 repeat"/>
    <property type="match status" value="2"/>
</dbReference>
<feature type="disulfide bond" evidence="16">
    <location>
        <begin position="211"/>
        <end position="218"/>
    </location>
</feature>
<evidence type="ECO:0000256" key="16">
    <source>
        <dbReference type="PIRSR" id="PIRSR613273-3"/>
    </source>
</evidence>
<dbReference type="AlphaFoldDB" id="E0VRN6"/>
<feature type="binding site" evidence="15">
    <location>
        <position position="315"/>
    </location>
    <ligand>
        <name>Ca(2+)</name>
        <dbReference type="ChEBI" id="CHEBI:29108"/>
        <label>2</label>
    </ligand>
</feature>
<evidence type="ECO:0000256" key="9">
    <source>
        <dbReference type="ARBA" id="ARBA00022833"/>
    </source>
</evidence>
<protein>
    <submittedName>
        <fullName evidence="21">ADAMTS-1, putative</fullName>
        <ecNumber evidence="21">3.4.24.82</ecNumber>
    </submittedName>
</protein>
<dbReference type="FunFam" id="2.60.120.830:FF:000001">
    <property type="entry name" value="A disintegrin and metalloproteinase with thrombospondin motifs 1"/>
    <property type="match status" value="1"/>
</dbReference>
<evidence type="ECO:0000256" key="15">
    <source>
        <dbReference type="PIRSR" id="PIRSR613273-2"/>
    </source>
</evidence>
<feature type="region of interest" description="Disordered" evidence="19">
    <location>
        <begin position="42"/>
        <end position="65"/>
    </location>
</feature>
<feature type="binding site" evidence="15 17">
    <location>
        <position position="256"/>
    </location>
    <ligand>
        <name>Zn(2+)</name>
        <dbReference type="ChEBI" id="CHEBI:29105"/>
        <note>catalytic</note>
    </ligand>
</feature>
<dbReference type="OMA" id="DQCQPVR"/>
<feature type="active site" evidence="14 17">
    <location>
        <position position="253"/>
    </location>
</feature>
<feature type="compositionally biased region" description="Basic residues" evidence="19">
    <location>
        <begin position="47"/>
        <end position="58"/>
    </location>
</feature>
<dbReference type="PROSITE" id="PS50215">
    <property type="entry name" value="ADAM_MEPRO"/>
    <property type="match status" value="1"/>
</dbReference>
<feature type="binding site" evidence="15">
    <location>
        <position position="107"/>
    </location>
    <ligand>
        <name>Ca(2+)</name>
        <dbReference type="ChEBI" id="CHEBI:29108"/>
        <label>1</label>
    </ligand>
</feature>
<feature type="binding site" evidence="15">
    <location>
        <position position="312"/>
    </location>
    <ligand>
        <name>Ca(2+)</name>
        <dbReference type="ChEBI" id="CHEBI:29108"/>
        <label>1</label>
    </ligand>
</feature>
<evidence type="ECO:0000313" key="22">
    <source>
        <dbReference type="EnsemblMetazoa" id="PHUM400380-PA"/>
    </source>
</evidence>
<feature type="binding site" evidence="15">
    <location>
        <position position="193"/>
    </location>
    <ligand>
        <name>Ca(2+)</name>
        <dbReference type="ChEBI" id="CHEBI:29108"/>
        <label>2</label>
    </ligand>
</feature>
<proteinExistence type="predicted"/>
<keyword evidence="11" id="KW-0482">Metalloprotease</keyword>
<dbReference type="FunFam" id="2.20.100.10:FF:000006">
    <property type="entry name" value="A disintegrin and metalloproteinase with thrombospondin motifs 1"/>
    <property type="match status" value="1"/>
</dbReference>
<dbReference type="EnsemblMetazoa" id="PHUM400380-RA">
    <property type="protein sequence ID" value="PHUM400380-PA"/>
    <property type="gene ID" value="PHUM400380"/>
</dbReference>
<keyword evidence="6" id="KW-0732">Signal</keyword>
<dbReference type="Pfam" id="PF00090">
    <property type="entry name" value="TSP_1"/>
    <property type="match status" value="1"/>
</dbReference>
<dbReference type="InterPro" id="IPR045371">
    <property type="entry name" value="ADAMTS_CR_3"/>
</dbReference>
<evidence type="ECO:0000256" key="8">
    <source>
        <dbReference type="ARBA" id="ARBA00022801"/>
    </source>
</evidence>
<comment type="subcellular location">
    <subcellularLocation>
        <location evidence="1">Secreted</location>
        <location evidence="1">Extracellular space</location>
        <location evidence="1">Extracellular matrix</location>
        <location evidence="1">Basement membrane</location>
    </subcellularLocation>
</comment>
<keyword evidence="9 15" id="KW-0862">Zinc</keyword>
<dbReference type="EMBL" id="AAZO01004698">
    <property type="status" value="NOT_ANNOTATED_CDS"/>
    <property type="molecule type" value="Genomic_DNA"/>
</dbReference>
<evidence type="ECO:0000256" key="6">
    <source>
        <dbReference type="ARBA" id="ARBA00022729"/>
    </source>
</evidence>
<dbReference type="InterPro" id="IPR024079">
    <property type="entry name" value="MetalloPept_cat_dom_sf"/>
</dbReference>
<evidence type="ECO:0000313" key="23">
    <source>
        <dbReference type="Proteomes" id="UP000009046"/>
    </source>
</evidence>
<organism>
    <name type="scientific">Pediculus humanus subsp. corporis</name>
    <name type="common">Body louse</name>
    <dbReference type="NCBI Taxonomy" id="121224"/>
    <lineage>
        <taxon>Eukaryota</taxon>
        <taxon>Metazoa</taxon>
        <taxon>Ecdysozoa</taxon>
        <taxon>Arthropoda</taxon>
        <taxon>Hexapoda</taxon>
        <taxon>Insecta</taxon>
        <taxon>Pterygota</taxon>
        <taxon>Neoptera</taxon>
        <taxon>Paraneoptera</taxon>
        <taxon>Psocodea</taxon>
        <taxon>Troctomorpha</taxon>
        <taxon>Phthiraptera</taxon>
        <taxon>Anoplura</taxon>
        <taxon>Pediculidae</taxon>
        <taxon>Pediculus</taxon>
    </lineage>
</organism>
<reference evidence="21" key="1">
    <citation type="submission" date="2007-04" db="EMBL/GenBank/DDBJ databases">
        <title>Annotation of Pediculus humanus corporis strain USDA.</title>
        <authorList>
            <person name="Kirkness E."/>
            <person name="Hannick L."/>
            <person name="Hass B."/>
            <person name="Bruggner R."/>
            <person name="Lawson D."/>
            <person name="Bidwell S."/>
            <person name="Joardar V."/>
            <person name="Caler E."/>
            <person name="Walenz B."/>
            <person name="Inman J."/>
            <person name="Schobel S."/>
            <person name="Galinsky K."/>
            <person name="Amedeo P."/>
            <person name="Strausberg R."/>
        </authorList>
    </citation>
    <scope>NUCLEOTIDE SEQUENCE</scope>
    <source>
        <strain evidence="21">USDA</strain>
    </source>
</reference>
<dbReference type="Proteomes" id="UP000009046">
    <property type="component" value="Unassembled WGS sequence"/>
</dbReference>
<dbReference type="GO" id="GO:0030198">
    <property type="term" value="P:extracellular matrix organization"/>
    <property type="evidence" value="ECO:0007669"/>
    <property type="project" value="InterPro"/>
</dbReference>
<comment type="caution">
    <text evidence="17">Lacks conserved residue(s) required for the propagation of feature annotation.</text>
</comment>
<evidence type="ECO:0000256" key="2">
    <source>
        <dbReference type="ARBA" id="ARBA00022525"/>
    </source>
</evidence>
<keyword evidence="13" id="KW-0325">Glycoprotein</keyword>
<dbReference type="InterPro" id="IPR001590">
    <property type="entry name" value="Peptidase_M12B"/>
</dbReference>
<evidence type="ECO:0000256" key="17">
    <source>
        <dbReference type="PROSITE-ProRule" id="PRU00276"/>
    </source>
</evidence>
<dbReference type="GO" id="GO:0004222">
    <property type="term" value="F:metalloendopeptidase activity"/>
    <property type="evidence" value="ECO:0007669"/>
    <property type="project" value="InterPro"/>
</dbReference>
<name>E0VRN6_PEDHC</name>
<dbReference type="MEROPS" id="M12.A05"/>
<dbReference type="GeneID" id="8237957"/>
<evidence type="ECO:0000256" key="18">
    <source>
        <dbReference type="SAM" id="Coils"/>
    </source>
</evidence>
<keyword evidence="23" id="KW-1185">Reference proteome</keyword>
<feature type="binding site" evidence="15 17">
    <location>
        <position position="252"/>
    </location>
    <ligand>
        <name>Zn(2+)</name>
        <dbReference type="ChEBI" id="CHEBI:29105"/>
        <note>catalytic</note>
    </ligand>
</feature>
<keyword evidence="2" id="KW-0964">Secreted</keyword>